<dbReference type="InterPro" id="IPR004589">
    <property type="entry name" value="DNA_helicase_ATP-dep_RecQ"/>
</dbReference>
<dbReference type="PROSITE" id="PS51194">
    <property type="entry name" value="HELICASE_CTER"/>
    <property type="match status" value="1"/>
</dbReference>
<dbReference type="EC" id="5.6.2.4" evidence="10"/>
<dbReference type="PANTHER" id="PTHR13710:SF105">
    <property type="entry name" value="ATP-DEPENDENT DNA HELICASE Q1"/>
    <property type="match status" value="1"/>
</dbReference>
<dbReference type="InterPro" id="IPR032284">
    <property type="entry name" value="RecQ_Zn-bd"/>
</dbReference>
<reference evidence="15 16" key="1">
    <citation type="journal article" date="2007" name="Int. J. Syst. Evol. Microbiol.">
        <title>Marixanthomonas ophiurae gen. nov., sp. nov., a marine bacterium of the family Flavobacteriaceae isolated from a deep-sea brittle star.</title>
        <authorList>
            <person name="Romanenko L.A."/>
            <person name="Uchino M."/>
            <person name="Frolova G.M."/>
            <person name="Mikhailov V.V."/>
        </authorList>
    </citation>
    <scope>NUCLEOTIDE SEQUENCE [LARGE SCALE GENOMIC DNA]</scope>
    <source>
        <strain evidence="15 16">KMM 3046</strain>
    </source>
</reference>
<dbReference type="SMART" id="SM00490">
    <property type="entry name" value="HELICc"/>
    <property type="match status" value="1"/>
</dbReference>
<dbReference type="PROSITE" id="PS51192">
    <property type="entry name" value="HELICASE_ATP_BIND_1"/>
    <property type="match status" value="1"/>
</dbReference>
<evidence type="ECO:0000256" key="4">
    <source>
        <dbReference type="ARBA" id="ARBA00022801"/>
    </source>
</evidence>
<dbReference type="InterPro" id="IPR027417">
    <property type="entry name" value="P-loop_NTPase"/>
</dbReference>
<sequence>MKTPLQILENYWGFTSFKPMQEAIIASVLNDKDTVALLPTGGGKSMCFQIPGLLKEGTCIVVSPLIALMADQVNGLKDRGIKAMHISGGISFSDLQTSMDNVLYGNYKFLYLSPERLQQELVQNTIRQLNVNLIAIDEAHCISQWGNDFRPAYKNITVLRELKPLVPFIALTATATPEVLEDTIKELNLELPAVFKNSFARPNLAYRVRKVDDKLYHIEQLLKNNTGGSAIVYVRSRKSAVETSNHLNQLGFSSTFYHGGISKKEKDDRLAQWQTGSIPTMVATNAFGMGIDHPNVRFVIHIQLPESLESYFQEAGRAGRDGNYAQAILLYNEYDKILVKKQFIDALPTPKHLKKIYRKLNNYFQVSYGEGEFEQFSFSFTEFCSTYKLNTLLAYNALNSLDRLAVIQLSKEFGRKSTVQFLWPSEKVLEYFSGDITTSVIGKTILRLYGGIFEMPTGVDLDVISKKTGQSVSVIISVLQKMERDKVIELLLKVTDATITFLKPREDDKTINVIAKDIEALNQKKRKQVASVLQYVQNSKECKSVQLVSYFGDVEAEACGICSVCASQKKTASKSEMKLISEKILQLLEENEMDARELSEKSTFAAKKMIHVLRLLLDNGKVKLNTKNQYYIHS</sequence>
<dbReference type="CDD" id="cd17920">
    <property type="entry name" value="DEXHc_RecQ"/>
    <property type="match status" value="1"/>
</dbReference>
<feature type="domain" description="Helicase ATP-binding" evidence="13">
    <location>
        <begin position="25"/>
        <end position="193"/>
    </location>
</feature>
<dbReference type="AlphaFoldDB" id="A0A3E1Q8I2"/>
<dbReference type="NCBIfam" id="TIGR00614">
    <property type="entry name" value="recQ_fam"/>
    <property type="match status" value="1"/>
</dbReference>
<dbReference type="GO" id="GO:0046872">
    <property type="term" value="F:metal ion binding"/>
    <property type="evidence" value="ECO:0007669"/>
    <property type="project" value="UniProtKB-KW"/>
</dbReference>
<keyword evidence="3" id="KW-0547">Nucleotide-binding</keyword>
<organism evidence="15 16">
    <name type="scientific">Marixanthomonas ophiurae</name>
    <dbReference type="NCBI Taxonomy" id="387659"/>
    <lineage>
        <taxon>Bacteria</taxon>
        <taxon>Pseudomonadati</taxon>
        <taxon>Bacteroidota</taxon>
        <taxon>Flavobacteriia</taxon>
        <taxon>Flavobacteriales</taxon>
        <taxon>Flavobacteriaceae</taxon>
        <taxon>Marixanthomonas</taxon>
    </lineage>
</organism>
<evidence type="ECO:0000256" key="6">
    <source>
        <dbReference type="ARBA" id="ARBA00022840"/>
    </source>
</evidence>
<protein>
    <recommendedName>
        <fullName evidence="11">ATP-dependent DNA helicase RecQ</fullName>
        <ecNumber evidence="10">5.6.2.4</ecNumber>
    </recommendedName>
    <alternativeName>
        <fullName evidence="12">DNA 3'-5' helicase RecQ</fullName>
    </alternativeName>
</protein>
<keyword evidence="5 15" id="KW-0347">Helicase</keyword>
<evidence type="ECO:0000256" key="5">
    <source>
        <dbReference type="ARBA" id="ARBA00022806"/>
    </source>
</evidence>
<dbReference type="EMBL" id="QVID01000002">
    <property type="protein sequence ID" value="RFN58435.1"/>
    <property type="molecule type" value="Genomic_DNA"/>
</dbReference>
<comment type="caution">
    <text evidence="15">The sequence shown here is derived from an EMBL/GenBank/DDBJ whole genome shotgun (WGS) entry which is preliminary data.</text>
</comment>
<dbReference type="Pfam" id="PF00270">
    <property type="entry name" value="DEAD"/>
    <property type="match status" value="1"/>
</dbReference>
<dbReference type="RefSeq" id="WP_117160382.1">
    <property type="nucleotide sequence ID" value="NZ_QVID01000002.1"/>
</dbReference>
<evidence type="ECO:0000256" key="1">
    <source>
        <dbReference type="ARBA" id="ARBA00005446"/>
    </source>
</evidence>
<feature type="domain" description="Helicase C-terminal" evidence="14">
    <location>
        <begin position="210"/>
        <end position="364"/>
    </location>
</feature>
<dbReference type="GO" id="GO:0043138">
    <property type="term" value="F:3'-5' DNA helicase activity"/>
    <property type="evidence" value="ECO:0007669"/>
    <property type="project" value="UniProtKB-EC"/>
</dbReference>
<dbReference type="SUPFAM" id="SSF52540">
    <property type="entry name" value="P-loop containing nucleoside triphosphate hydrolases"/>
    <property type="match status" value="1"/>
</dbReference>
<evidence type="ECO:0000259" key="14">
    <source>
        <dbReference type="PROSITE" id="PS51194"/>
    </source>
</evidence>
<dbReference type="PANTHER" id="PTHR13710">
    <property type="entry name" value="DNA HELICASE RECQ FAMILY MEMBER"/>
    <property type="match status" value="1"/>
</dbReference>
<evidence type="ECO:0000256" key="9">
    <source>
        <dbReference type="ARBA" id="ARBA00034617"/>
    </source>
</evidence>
<dbReference type="OrthoDB" id="9763310at2"/>
<comment type="catalytic activity">
    <reaction evidence="9">
        <text>Couples ATP hydrolysis with the unwinding of duplex DNA by translocating in the 3'-5' direction.</text>
        <dbReference type="EC" id="5.6.2.4"/>
    </reaction>
</comment>
<evidence type="ECO:0000256" key="11">
    <source>
        <dbReference type="ARBA" id="ARBA00044535"/>
    </source>
</evidence>
<dbReference type="CDD" id="cd18794">
    <property type="entry name" value="SF2_C_RecQ"/>
    <property type="match status" value="1"/>
</dbReference>
<dbReference type="InterPro" id="IPR014001">
    <property type="entry name" value="Helicase_ATP-bd"/>
</dbReference>
<name>A0A3E1Q8I2_9FLAO</name>
<dbReference type="GO" id="GO:0005737">
    <property type="term" value="C:cytoplasm"/>
    <property type="evidence" value="ECO:0007669"/>
    <property type="project" value="TreeGrafter"/>
</dbReference>
<dbReference type="GO" id="GO:0009378">
    <property type="term" value="F:four-way junction helicase activity"/>
    <property type="evidence" value="ECO:0007669"/>
    <property type="project" value="TreeGrafter"/>
</dbReference>
<dbReference type="GO" id="GO:0006281">
    <property type="term" value="P:DNA repair"/>
    <property type="evidence" value="ECO:0007669"/>
    <property type="project" value="TreeGrafter"/>
</dbReference>
<dbReference type="Gene3D" id="1.10.10.10">
    <property type="entry name" value="Winged helix-like DNA-binding domain superfamily/Winged helix DNA-binding domain"/>
    <property type="match status" value="1"/>
</dbReference>
<evidence type="ECO:0000256" key="7">
    <source>
        <dbReference type="ARBA" id="ARBA00023125"/>
    </source>
</evidence>
<evidence type="ECO:0000313" key="16">
    <source>
        <dbReference type="Proteomes" id="UP000261082"/>
    </source>
</evidence>
<dbReference type="SMART" id="SM00487">
    <property type="entry name" value="DEXDc"/>
    <property type="match status" value="1"/>
</dbReference>
<dbReference type="GO" id="GO:0030894">
    <property type="term" value="C:replisome"/>
    <property type="evidence" value="ECO:0007669"/>
    <property type="project" value="TreeGrafter"/>
</dbReference>
<keyword evidence="2" id="KW-0479">Metal-binding</keyword>
<dbReference type="GO" id="GO:0043590">
    <property type="term" value="C:bacterial nucleoid"/>
    <property type="evidence" value="ECO:0007669"/>
    <property type="project" value="TreeGrafter"/>
</dbReference>
<keyword evidence="6" id="KW-0067">ATP-binding</keyword>
<evidence type="ECO:0000256" key="8">
    <source>
        <dbReference type="ARBA" id="ARBA00023235"/>
    </source>
</evidence>
<dbReference type="Proteomes" id="UP000261082">
    <property type="component" value="Unassembled WGS sequence"/>
</dbReference>
<accession>A0A3E1Q8I2</accession>
<dbReference type="GO" id="GO:0006310">
    <property type="term" value="P:DNA recombination"/>
    <property type="evidence" value="ECO:0007669"/>
    <property type="project" value="InterPro"/>
</dbReference>
<dbReference type="InterPro" id="IPR001650">
    <property type="entry name" value="Helicase_C-like"/>
</dbReference>
<dbReference type="GO" id="GO:0003677">
    <property type="term" value="F:DNA binding"/>
    <property type="evidence" value="ECO:0007669"/>
    <property type="project" value="UniProtKB-KW"/>
</dbReference>
<evidence type="ECO:0000259" key="13">
    <source>
        <dbReference type="PROSITE" id="PS51192"/>
    </source>
</evidence>
<dbReference type="FunFam" id="3.40.50.300:FF:001389">
    <property type="entry name" value="ATP-dependent DNA helicase RecQ"/>
    <property type="match status" value="1"/>
</dbReference>
<dbReference type="InterPro" id="IPR011545">
    <property type="entry name" value="DEAD/DEAH_box_helicase_dom"/>
</dbReference>
<dbReference type="GO" id="GO:0016787">
    <property type="term" value="F:hydrolase activity"/>
    <property type="evidence" value="ECO:0007669"/>
    <property type="project" value="UniProtKB-KW"/>
</dbReference>
<comment type="similarity">
    <text evidence="1">Belongs to the helicase family. RecQ subfamily.</text>
</comment>
<gene>
    <name evidence="15" type="ORF">DZ858_14545</name>
</gene>
<proteinExistence type="inferred from homology"/>
<evidence type="ECO:0000256" key="12">
    <source>
        <dbReference type="ARBA" id="ARBA00044550"/>
    </source>
</evidence>
<dbReference type="GO" id="GO:0005524">
    <property type="term" value="F:ATP binding"/>
    <property type="evidence" value="ECO:0007669"/>
    <property type="project" value="UniProtKB-KW"/>
</dbReference>
<dbReference type="InterPro" id="IPR036388">
    <property type="entry name" value="WH-like_DNA-bd_sf"/>
</dbReference>
<dbReference type="Pfam" id="PF00271">
    <property type="entry name" value="Helicase_C"/>
    <property type="match status" value="1"/>
</dbReference>
<keyword evidence="7" id="KW-0238">DNA-binding</keyword>
<keyword evidence="8" id="KW-0413">Isomerase</keyword>
<dbReference type="Pfam" id="PF16124">
    <property type="entry name" value="RecQ_Zn_bind"/>
    <property type="match status" value="1"/>
</dbReference>
<keyword evidence="4" id="KW-0378">Hydrolase</keyword>
<evidence type="ECO:0000256" key="10">
    <source>
        <dbReference type="ARBA" id="ARBA00034808"/>
    </source>
</evidence>
<dbReference type="Gene3D" id="3.40.50.300">
    <property type="entry name" value="P-loop containing nucleotide triphosphate hydrolases"/>
    <property type="match status" value="2"/>
</dbReference>
<evidence type="ECO:0000256" key="2">
    <source>
        <dbReference type="ARBA" id="ARBA00022723"/>
    </source>
</evidence>
<evidence type="ECO:0000313" key="15">
    <source>
        <dbReference type="EMBL" id="RFN58435.1"/>
    </source>
</evidence>
<keyword evidence="16" id="KW-1185">Reference proteome</keyword>
<evidence type="ECO:0000256" key="3">
    <source>
        <dbReference type="ARBA" id="ARBA00022741"/>
    </source>
</evidence>